<evidence type="ECO:0000256" key="3">
    <source>
        <dbReference type="ARBA" id="ARBA00022475"/>
    </source>
</evidence>
<evidence type="ECO:0000256" key="7">
    <source>
        <dbReference type="SAM" id="Phobius"/>
    </source>
</evidence>
<dbReference type="OrthoDB" id="9813426at2"/>
<dbReference type="Pfam" id="PF09335">
    <property type="entry name" value="VTT_dom"/>
    <property type="match status" value="1"/>
</dbReference>
<dbReference type="InterPro" id="IPR051311">
    <property type="entry name" value="DedA_domain"/>
</dbReference>
<feature type="transmembrane region" description="Helical" evidence="7">
    <location>
        <begin position="141"/>
        <end position="165"/>
    </location>
</feature>
<evidence type="ECO:0000256" key="1">
    <source>
        <dbReference type="ARBA" id="ARBA00004651"/>
    </source>
</evidence>
<comment type="similarity">
    <text evidence="2">Belongs to the DedA family.</text>
</comment>
<dbReference type="PANTHER" id="PTHR42709">
    <property type="entry name" value="ALKALINE PHOSPHATASE LIKE PROTEIN"/>
    <property type="match status" value="1"/>
</dbReference>
<dbReference type="EMBL" id="AZGI01000033">
    <property type="protein sequence ID" value="KRM39808.1"/>
    <property type="molecule type" value="Genomic_DNA"/>
</dbReference>
<dbReference type="eggNOG" id="COG0586">
    <property type="taxonomic scope" value="Bacteria"/>
</dbReference>
<evidence type="ECO:0000313" key="9">
    <source>
        <dbReference type="EMBL" id="KRM39808.1"/>
    </source>
</evidence>
<dbReference type="RefSeq" id="WP_025081121.1">
    <property type="nucleotide sequence ID" value="NZ_AZGI01000033.1"/>
</dbReference>
<dbReference type="GO" id="GO:0005886">
    <property type="term" value="C:plasma membrane"/>
    <property type="evidence" value="ECO:0007669"/>
    <property type="project" value="UniProtKB-SubCell"/>
</dbReference>
<comment type="caution">
    <text evidence="9">The sequence shown here is derived from an EMBL/GenBank/DDBJ whole genome shotgun (WGS) entry which is preliminary data.</text>
</comment>
<evidence type="ECO:0000256" key="4">
    <source>
        <dbReference type="ARBA" id="ARBA00022692"/>
    </source>
</evidence>
<feature type="domain" description="VTT" evidence="8">
    <location>
        <begin position="30"/>
        <end position="161"/>
    </location>
</feature>
<keyword evidence="10" id="KW-1185">Reference proteome</keyword>
<dbReference type="PATRIC" id="fig|1423754.3.peg.988"/>
<evidence type="ECO:0000259" key="8">
    <source>
        <dbReference type="Pfam" id="PF09335"/>
    </source>
</evidence>
<feature type="transmembrane region" description="Helical" evidence="7">
    <location>
        <begin position="12"/>
        <end position="30"/>
    </location>
</feature>
<dbReference type="PANTHER" id="PTHR42709:SF6">
    <property type="entry name" value="UNDECAPRENYL PHOSPHATE TRANSPORTER A"/>
    <property type="match status" value="1"/>
</dbReference>
<organism evidence="9 10">
    <name type="scientific">Lactobacillus hamsteri DSM 5661 = JCM 6256</name>
    <dbReference type="NCBI Taxonomy" id="1423754"/>
    <lineage>
        <taxon>Bacteria</taxon>
        <taxon>Bacillati</taxon>
        <taxon>Bacillota</taxon>
        <taxon>Bacilli</taxon>
        <taxon>Lactobacillales</taxon>
        <taxon>Lactobacillaceae</taxon>
        <taxon>Lactobacillus</taxon>
    </lineage>
</organism>
<evidence type="ECO:0000256" key="5">
    <source>
        <dbReference type="ARBA" id="ARBA00022989"/>
    </source>
</evidence>
<keyword evidence="4 7" id="KW-0812">Transmembrane</keyword>
<evidence type="ECO:0000256" key="2">
    <source>
        <dbReference type="ARBA" id="ARBA00010792"/>
    </source>
</evidence>
<reference evidence="9 10" key="1">
    <citation type="journal article" date="2015" name="Genome Announc.">
        <title>Expanding the biotechnology potential of lactobacilli through comparative genomics of 213 strains and associated genera.</title>
        <authorList>
            <person name="Sun Z."/>
            <person name="Harris H.M."/>
            <person name="McCann A."/>
            <person name="Guo C."/>
            <person name="Argimon S."/>
            <person name="Zhang W."/>
            <person name="Yang X."/>
            <person name="Jeffery I.B."/>
            <person name="Cooney J.C."/>
            <person name="Kagawa T.F."/>
            <person name="Liu W."/>
            <person name="Song Y."/>
            <person name="Salvetti E."/>
            <person name="Wrobel A."/>
            <person name="Rasinkangas P."/>
            <person name="Parkhill J."/>
            <person name="Rea M.C."/>
            <person name="O'Sullivan O."/>
            <person name="Ritari J."/>
            <person name="Douillard F.P."/>
            <person name="Paul Ross R."/>
            <person name="Yang R."/>
            <person name="Briner A.E."/>
            <person name="Felis G.E."/>
            <person name="de Vos W.M."/>
            <person name="Barrangou R."/>
            <person name="Klaenhammer T.R."/>
            <person name="Caufield P.W."/>
            <person name="Cui Y."/>
            <person name="Zhang H."/>
            <person name="O'Toole P.W."/>
        </authorList>
    </citation>
    <scope>NUCLEOTIDE SEQUENCE [LARGE SCALE GENOMIC DNA]</scope>
    <source>
        <strain evidence="9 10">DSM 5661</strain>
    </source>
</reference>
<dbReference type="InterPro" id="IPR032816">
    <property type="entry name" value="VTT_dom"/>
</dbReference>
<dbReference type="AlphaFoldDB" id="A0A0R1YBN5"/>
<protein>
    <submittedName>
        <fullName evidence="9">Alkaline phosphatase</fullName>
    </submittedName>
</protein>
<dbReference type="Proteomes" id="UP000051223">
    <property type="component" value="Unassembled WGS sequence"/>
</dbReference>
<evidence type="ECO:0000256" key="6">
    <source>
        <dbReference type="ARBA" id="ARBA00023136"/>
    </source>
</evidence>
<dbReference type="STRING" id="1423754.FC39_GL000961"/>
<gene>
    <name evidence="9" type="ORF">FC39_GL000961</name>
</gene>
<keyword evidence="5 7" id="KW-1133">Transmembrane helix</keyword>
<proteinExistence type="inferred from homology"/>
<name>A0A0R1YBN5_9LACO</name>
<keyword evidence="3" id="KW-1003">Cell membrane</keyword>
<feature type="transmembrane region" description="Helical" evidence="7">
    <location>
        <begin position="50"/>
        <end position="72"/>
    </location>
</feature>
<accession>A0A0R1YBN5</accession>
<sequence>MTTWIFSFIDQFGYWAVALMIAIENVFPPIPSEVILSFSGFMTHKTQMTIFGLVIASTIGAVIGALILYWIGTLLNEERLERLLDHQLFRKLGFKKDDVKRSIAWFDRHGIKAIFFGRCIPVIRSLISIPAGIAQVNMPKFIILTTLGSLIWNTILIGLGSYMGSKWHVIVTIFEEYSLIVVILLAISIIYFAYVWRKKRIKNS</sequence>
<evidence type="ECO:0000313" key="10">
    <source>
        <dbReference type="Proteomes" id="UP000051223"/>
    </source>
</evidence>
<comment type="subcellular location">
    <subcellularLocation>
        <location evidence="1">Cell membrane</location>
        <topology evidence="1">Multi-pass membrane protein</topology>
    </subcellularLocation>
</comment>
<feature type="transmembrane region" description="Helical" evidence="7">
    <location>
        <begin position="177"/>
        <end position="196"/>
    </location>
</feature>
<keyword evidence="6 7" id="KW-0472">Membrane</keyword>